<name>A0ABR3X6H2_9PEZI</name>
<sequence>MAHPNGEDPAFPNALYQEVKAWATEQEAFERANQTPAPLTDTQRLFLESFRAPSPLPDIGQVDYVSLLFRYRQANPTGKKIVFAEAIHGVRNAEGSLQWTITIELSEALAHEPPIEKFPAAGFGADAAGCPPFVRKKDAKQYAAKCAIEWLISQSLMPSNLQDVTFPKSHLPPPRPLPVLQSQPAKRPNEDTNGGHTPPPKRMTKGTTGVVAVDDDSLPATQRVQALCHSMGLKAPSYNLTNSDPRVNYIFDGRPDFGDDSDNFPEDLGHVTHVLGKDSAKQEIAEILLKHLMKMHQERRAEYEGFTTSTSS</sequence>
<dbReference type="Proteomes" id="UP001583177">
    <property type="component" value="Unassembled WGS sequence"/>
</dbReference>
<reference evidence="2 3" key="1">
    <citation type="journal article" date="2024" name="IMA Fungus">
        <title>IMA Genome - F19 : A genome assembly and annotation guide to empower mycologists, including annotated draft genome sequences of Ceratocystis pirilliformis, Diaporthe australafricana, Fusarium ophioides, Paecilomyces lecythidis, and Sporothrix stenoceras.</title>
        <authorList>
            <person name="Aylward J."/>
            <person name="Wilson A.M."/>
            <person name="Visagie C.M."/>
            <person name="Spraker J."/>
            <person name="Barnes I."/>
            <person name="Buitendag C."/>
            <person name="Ceriani C."/>
            <person name="Del Mar Angel L."/>
            <person name="du Plessis D."/>
            <person name="Fuchs T."/>
            <person name="Gasser K."/>
            <person name="Kramer D."/>
            <person name="Li W."/>
            <person name="Munsamy K."/>
            <person name="Piso A."/>
            <person name="Price J.L."/>
            <person name="Sonnekus B."/>
            <person name="Thomas C."/>
            <person name="van der Nest A."/>
            <person name="van Dijk A."/>
            <person name="van Heerden A."/>
            <person name="van Vuuren N."/>
            <person name="Yilmaz N."/>
            <person name="Duong T.A."/>
            <person name="van der Merwe N.A."/>
            <person name="Wingfield M.J."/>
            <person name="Wingfield B.D."/>
        </authorList>
    </citation>
    <scope>NUCLEOTIDE SEQUENCE [LARGE SCALE GENOMIC DNA]</scope>
    <source>
        <strain evidence="2 3">CMW 18300</strain>
    </source>
</reference>
<evidence type="ECO:0000256" key="1">
    <source>
        <dbReference type="SAM" id="MobiDB-lite"/>
    </source>
</evidence>
<evidence type="ECO:0008006" key="4">
    <source>
        <dbReference type="Google" id="ProtNLM"/>
    </source>
</evidence>
<protein>
    <recommendedName>
        <fullName evidence="4">DRBM domain-containing protein</fullName>
    </recommendedName>
</protein>
<feature type="region of interest" description="Disordered" evidence="1">
    <location>
        <begin position="165"/>
        <end position="207"/>
    </location>
</feature>
<gene>
    <name evidence="2" type="ORF">Daus18300_004715</name>
</gene>
<proteinExistence type="predicted"/>
<comment type="caution">
    <text evidence="2">The sequence shown here is derived from an EMBL/GenBank/DDBJ whole genome shotgun (WGS) entry which is preliminary data.</text>
</comment>
<evidence type="ECO:0000313" key="3">
    <source>
        <dbReference type="Proteomes" id="UP001583177"/>
    </source>
</evidence>
<organism evidence="2 3">
    <name type="scientific">Diaporthe australafricana</name>
    <dbReference type="NCBI Taxonomy" id="127596"/>
    <lineage>
        <taxon>Eukaryota</taxon>
        <taxon>Fungi</taxon>
        <taxon>Dikarya</taxon>
        <taxon>Ascomycota</taxon>
        <taxon>Pezizomycotina</taxon>
        <taxon>Sordariomycetes</taxon>
        <taxon>Sordariomycetidae</taxon>
        <taxon>Diaporthales</taxon>
        <taxon>Diaporthaceae</taxon>
        <taxon>Diaporthe</taxon>
    </lineage>
</organism>
<keyword evidence="3" id="KW-1185">Reference proteome</keyword>
<dbReference type="EMBL" id="JAWRVE010000033">
    <property type="protein sequence ID" value="KAL1871349.1"/>
    <property type="molecule type" value="Genomic_DNA"/>
</dbReference>
<evidence type="ECO:0000313" key="2">
    <source>
        <dbReference type="EMBL" id="KAL1871349.1"/>
    </source>
</evidence>
<accession>A0ABR3X6H2</accession>